<sequence length="437" mass="48310">MRSDSRPIRVLYSFPNRLGAGRICYTAWQQVNGLAAAGADVLVWPASLGRPVSPGIKILQTLALGKFRIPYRIVGTMRAVALHDRIVSHRIEKMGEQIDIIHTWPLGALETLKTAARLGIPTLLERPNAHTGFAMDVVRKECDRLGIVLPPDQEHAYNAAKLHKEEKEYKLATRLLCPSDFVVKTFLDKGFAKVHLARHTYGFDEKVYYPDMKPRDPKRKLSVLFVGVCAVRKGVHYALEAWLQSPASKDGTFLIAGEFLPAYREKLEPMLSHSSVKVLGHRTDVPDLMRQSDILVLPTIEEGSALVTSEGRASGCVLLVSEAAGAIGRHMENALIHQVGDVPALAQHFTMLHEDRVLLERLRIASVAGVSEITWTAAGARLLDVYRETIATHKAAVSREISQSPDAFPQKPDIGPTVQMIGSPLHESQSVRSYSHI</sequence>
<protein>
    <submittedName>
        <fullName evidence="1">Glycosyltransferase involved in cell wall biosynthesis</fullName>
    </submittedName>
</protein>
<dbReference type="AlphaFoldDB" id="A0A3R9PT70"/>
<dbReference type="OrthoDB" id="9806653at2"/>
<evidence type="ECO:0000313" key="2">
    <source>
        <dbReference type="Proteomes" id="UP000269669"/>
    </source>
</evidence>
<proteinExistence type="predicted"/>
<organism evidence="1 2">
    <name type="scientific">Edaphobacter aggregans</name>
    <dbReference type="NCBI Taxonomy" id="570835"/>
    <lineage>
        <taxon>Bacteria</taxon>
        <taxon>Pseudomonadati</taxon>
        <taxon>Acidobacteriota</taxon>
        <taxon>Terriglobia</taxon>
        <taxon>Terriglobales</taxon>
        <taxon>Acidobacteriaceae</taxon>
        <taxon>Edaphobacter</taxon>
    </lineage>
</organism>
<reference evidence="1 2" key="1">
    <citation type="submission" date="2018-12" db="EMBL/GenBank/DDBJ databases">
        <title>Sequencing of bacterial isolates from soil warming experiment in Harvard Forest, Massachusetts, USA.</title>
        <authorList>
            <person name="Deangelis K."/>
        </authorList>
    </citation>
    <scope>NUCLEOTIDE SEQUENCE [LARGE SCALE GENOMIC DNA]</scope>
    <source>
        <strain evidence="1 2">EB153</strain>
    </source>
</reference>
<evidence type="ECO:0000313" key="1">
    <source>
        <dbReference type="EMBL" id="RSL17389.1"/>
    </source>
</evidence>
<gene>
    <name evidence="1" type="ORF">EDE15_2921</name>
</gene>
<dbReference type="Gene3D" id="3.40.50.2000">
    <property type="entry name" value="Glycogen Phosphorylase B"/>
    <property type="match status" value="2"/>
</dbReference>
<keyword evidence="1" id="KW-0808">Transferase</keyword>
<dbReference type="EMBL" id="RSDW01000001">
    <property type="protein sequence ID" value="RSL17389.1"/>
    <property type="molecule type" value="Genomic_DNA"/>
</dbReference>
<dbReference type="PANTHER" id="PTHR45947">
    <property type="entry name" value="SULFOQUINOVOSYL TRANSFERASE SQD2"/>
    <property type="match status" value="1"/>
</dbReference>
<comment type="caution">
    <text evidence="1">The sequence shown here is derived from an EMBL/GenBank/DDBJ whole genome shotgun (WGS) entry which is preliminary data.</text>
</comment>
<keyword evidence="2" id="KW-1185">Reference proteome</keyword>
<dbReference type="Proteomes" id="UP000269669">
    <property type="component" value="Unassembled WGS sequence"/>
</dbReference>
<dbReference type="CDD" id="cd03801">
    <property type="entry name" value="GT4_PimA-like"/>
    <property type="match status" value="1"/>
</dbReference>
<accession>A0A3R9PT70</accession>
<dbReference type="GO" id="GO:0016757">
    <property type="term" value="F:glycosyltransferase activity"/>
    <property type="evidence" value="ECO:0007669"/>
    <property type="project" value="TreeGrafter"/>
</dbReference>
<dbReference type="PANTHER" id="PTHR45947:SF3">
    <property type="entry name" value="SULFOQUINOVOSYL TRANSFERASE SQD2"/>
    <property type="match status" value="1"/>
</dbReference>
<name>A0A3R9PT70_9BACT</name>
<dbReference type="InterPro" id="IPR050194">
    <property type="entry name" value="Glycosyltransferase_grp1"/>
</dbReference>
<dbReference type="Pfam" id="PF13692">
    <property type="entry name" value="Glyco_trans_1_4"/>
    <property type="match status" value="1"/>
</dbReference>
<dbReference type="SUPFAM" id="SSF53756">
    <property type="entry name" value="UDP-Glycosyltransferase/glycogen phosphorylase"/>
    <property type="match status" value="1"/>
</dbReference>